<evidence type="ECO:0000256" key="3">
    <source>
        <dbReference type="ARBA" id="ARBA00012510"/>
    </source>
</evidence>
<evidence type="ECO:0000256" key="7">
    <source>
        <dbReference type="RuleBase" id="RU369071"/>
    </source>
</evidence>
<comment type="function">
    <text evidence="7">Catalyzes the oxidation of methanethiol, an organosulfur compound known to be produced in substantial amounts by gut bacteria. Selenium-binding protein which may be involved in the sensing of reactive xenobiotics in the cytoplasm. May be involved in intra-Golgi protein transport.</text>
</comment>
<keyword evidence="7" id="KW-0963">Cytoplasm</keyword>
<dbReference type="Pfam" id="PF05694">
    <property type="entry name" value="SBP56"/>
    <property type="match status" value="2"/>
</dbReference>
<comment type="catalytic activity">
    <reaction evidence="6 7">
        <text>methanethiol + O2 + H2O = hydrogen sulfide + formaldehyde + H2O2 + H(+)</text>
        <dbReference type="Rhea" id="RHEA:11812"/>
        <dbReference type="ChEBI" id="CHEBI:15377"/>
        <dbReference type="ChEBI" id="CHEBI:15378"/>
        <dbReference type="ChEBI" id="CHEBI:15379"/>
        <dbReference type="ChEBI" id="CHEBI:16007"/>
        <dbReference type="ChEBI" id="CHEBI:16240"/>
        <dbReference type="ChEBI" id="CHEBI:16842"/>
        <dbReference type="ChEBI" id="CHEBI:29919"/>
        <dbReference type="EC" id="1.8.3.4"/>
    </reaction>
</comment>
<comment type="subcellular location">
    <subcellularLocation>
        <location evidence="7">Nucleus</location>
    </subcellularLocation>
    <subcellularLocation>
        <location evidence="7">Cytoplasm</location>
        <location evidence="7">Cytosol</location>
    </subcellularLocation>
    <subcellularLocation>
        <location evidence="7">Membrane</location>
        <topology evidence="7">Peripheral membrane protein</topology>
    </subcellularLocation>
    <text evidence="7">May associate with Golgi membrane. May associate with the membrane of autophagosomes.</text>
</comment>
<dbReference type="InterPro" id="IPR008826">
    <property type="entry name" value="Se-bd"/>
</dbReference>
<dbReference type="EC" id="1.8.3.4" evidence="3 7"/>
<gene>
    <name evidence="8" type="ORF">U0070_016285</name>
</gene>
<evidence type="ECO:0000313" key="8">
    <source>
        <dbReference type="EMBL" id="KAK7799866.1"/>
    </source>
</evidence>
<dbReference type="GO" id="GO:0016020">
    <property type="term" value="C:membrane"/>
    <property type="evidence" value="ECO:0007669"/>
    <property type="project" value="UniProtKB-SubCell"/>
</dbReference>
<dbReference type="GO" id="GO:0015031">
    <property type="term" value="P:protein transport"/>
    <property type="evidence" value="ECO:0007669"/>
    <property type="project" value="UniProtKB-UniRule"/>
</dbReference>
<dbReference type="PANTHER" id="PTHR23300">
    <property type="entry name" value="METHANETHIOL OXIDASE"/>
    <property type="match status" value="1"/>
</dbReference>
<evidence type="ECO:0000256" key="2">
    <source>
        <dbReference type="ARBA" id="ARBA00005606"/>
    </source>
</evidence>
<dbReference type="AlphaFoldDB" id="A0AAW0HEE8"/>
<dbReference type="Proteomes" id="UP001488838">
    <property type="component" value="Unassembled WGS sequence"/>
</dbReference>
<evidence type="ECO:0000256" key="1">
    <source>
        <dbReference type="ARBA" id="ARBA00005177"/>
    </source>
</evidence>
<name>A0AAW0HEE8_MYOGA</name>
<dbReference type="PANTHER" id="PTHR23300:SF0">
    <property type="entry name" value="METHANETHIOL OXIDASE"/>
    <property type="match status" value="1"/>
</dbReference>
<dbReference type="GO" id="GO:0005829">
    <property type="term" value="C:cytosol"/>
    <property type="evidence" value="ECO:0007669"/>
    <property type="project" value="UniProtKB-SubCell"/>
</dbReference>
<accession>A0AAW0HEE8</accession>
<keyword evidence="7" id="KW-0007">Acetylation</keyword>
<evidence type="ECO:0000313" key="9">
    <source>
        <dbReference type="Proteomes" id="UP001488838"/>
    </source>
</evidence>
<comment type="similarity">
    <text evidence="2 7">Belongs to the selenium-binding protein family.</text>
</comment>
<sequence length="507" mass="55886">MDSASNTSTGLWQALPIPGKSCRTRVSANSMATKCGKCGPGYPTPLEAMKGPREEIVYVPCIYRNTGIEAPDYLATVDVDPKSPHYSQVIHRLPMPYLKDELHHSGWNTCSSCFGDSTKARTKLMLPSLISSRVYVVDVGSDPRAPKLHKASPLSLWLETLAPAGPTVSGQLPPALIQDPTPHLLQVIEPSEIHSKCNVGSLHTSHCLASGEVMISTLGDPQGNAKGGFVLLDGETFEVKGTWEKPGGAAPMGYDFWYQPRHNVMISSEWAAPNVFADGFNPAHVEAGLYGSHLHVWDWQRREVIQTLKMKDGLIPLEVRFLHDPDATQGFVGCTLSSNIQRFYKNEGGTWSVEKVIQVPSKKVKGWLLPEMPGLITDILLSLDDRFLYFSNWLHGDIRQYDISNPQKPRLAGQGKRVPGGPQMIQLSLDGKRLYVTSSLYSAWDKQFYPDLIREGSVMLQIDVDTVNGGLKLNPNFLVDFGKEPLGPALAHELRYPGGDCSSDIWI</sequence>
<keyword evidence="7" id="KW-0560">Oxidoreductase</keyword>
<dbReference type="GO" id="GO:0008430">
    <property type="term" value="F:selenium binding"/>
    <property type="evidence" value="ECO:0007669"/>
    <property type="project" value="UniProtKB-UniRule"/>
</dbReference>
<organism evidence="8 9">
    <name type="scientific">Myodes glareolus</name>
    <name type="common">Bank vole</name>
    <name type="synonym">Clethrionomys glareolus</name>
    <dbReference type="NCBI Taxonomy" id="447135"/>
    <lineage>
        <taxon>Eukaryota</taxon>
        <taxon>Metazoa</taxon>
        <taxon>Chordata</taxon>
        <taxon>Craniata</taxon>
        <taxon>Vertebrata</taxon>
        <taxon>Euteleostomi</taxon>
        <taxon>Mammalia</taxon>
        <taxon>Eutheria</taxon>
        <taxon>Euarchontoglires</taxon>
        <taxon>Glires</taxon>
        <taxon>Rodentia</taxon>
        <taxon>Myomorpha</taxon>
        <taxon>Muroidea</taxon>
        <taxon>Cricetidae</taxon>
        <taxon>Arvicolinae</taxon>
        <taxon>Myodes</taxon>
    </lineage>
</organism>
<dbReference type="InterPro" id="IPR015943">
    <property type="entry name" value="WD40/YVTN_repeat-like_dom_sf"/>
</dbReference>
<keyword evidence="9" id="KW-1185">Reference proteome</keyword>
<comment type="caution">
    <text evidence="8">The sequence shown here is derived from an EMBL/GenBank/DDBJ whole genome shotgun (WGS) entry which is preliminary data.</text>
</comment>
<keyword evidence="7" id="KW-0813">Transport</keyword>
<keyword evidence="7" id="KW-0472">Membrane</keyword>
<dbReference type="GO" id="GO:0005634">
    <property type="term" value="C:nucleus"/>
    <property type="evidence" value="ECO:0007669"/>
    <property type="project" value="UniProtKB-SubCell"/>
</dbReference>
<evidence type="ECO:0000256" key="6">
    <source>
        <dbReference type="ARBA" id="ARBA00047539"/>
    </source>
</evidence>
<evidence type="ECO:0000256" key="4">
    <source>
        <dbReference type="ARBA" id="ARBA00015601"/>
    </source>
</evidence>
<comment type="subunit">
    <text evidence="7">Interacts with USP33.</text>
</comment>
<reference evidence="8 9" key="1">
    <citation type="journal article" date="2023" name="bioRxiv">
        <title>Conserved and derived expression patterns and positive selection on dental genes reveal complex evolutionary context of ever-growing rodent molars.</title>
        <authorList>
            <person name="Calamari Z.T."/>
            <person name="Song A."/>
            <person name="Cohen E."/>
            <person name="Akter M."/>
            <person name="Roy R.D."/>
            <person name="Hallikas O."/>
            <person name="Christensen M.M."/>
            <person name="Li P."/>
            <person name="Marangoni P."/>
            <person name="Jernvall J."/>
            <person name="Klein O.D."/>
        </authorList>
    </citation>
    <scope>NUCLEOTIDE SEQUENCE [LARGE SCALE GENOMIC DNA]</scope>
    <source>
        <strain evidence="8">V071</strain>
    </source>
</reference>
<comment type="pathway">
    <text evidence="1 7">Organosulfur degradation.</text>
</comment>
<dbReference type="SUPFAM" id="SSF75011">
    <property type="entry name" value="3-carboxy-cis,cis-mucoante lactonizing enzyme"/>
    <property type="match status" value="1"/>
</dbReference>
<protein>
    <recommendedName>
        <fullName evidence="4 7">Methanethiol oxidase</fullName>
        <shortName evidence="7">MTO</shortName>
        <ecNumber evidence="3 7">1.8.3.4</ecNumber>
    </recommendedName>
    <alternativeName>
        <fullName evidence="7">Selenium-binding protein 1</fullName>
    </alternativeName>
</protein>
<keyword evidence="7" id="KW-0539">Nucleus</keyword>
<keyword evidence="5 7" id="KW-0711">Selenium</keyword>
<dbReference type="GO" id="GO:0018549">
    <property type="term" value="F:methanethiol oxidase activity"/>
    <property type="evidence" value="ECO:0007669"/>
    <property type="project" value="UniProtKB-UniRule"/>
</dbReference>
<dbReference type="Gene3D" id="2.130.10.10">
    <property type="entry name" value="YVTN repeat-like/Quinoprotein amine dehydrogenase"/>
    <property type="match status" value="1"/>
</dbReference>
<evidence type="ECO:0000256" key="5">
    <source>
        <dbReference type="ARBA" id="ARBA00023266"/>
    </source>
</evidence>
<dbReference type="EMBL" id="JBBHLL010000587">
    <property type="protein sequence ID" value="KAK7799866.1"/>
    <property type="molecule type" value="Genomic_DNA"/>
</dbReference>
<keyword evidence="7" id="KW-0653">Protein transport</keyword>
<proteinExistence type="inferred from homology"/>